<comment type="caution">
    <text evidence="2">The sequence shown here is derived from an EMBL/GenBank/DDBJ whole genome shotgun (WGS) entry which is preliminary data.</text>
</comment>
<dbReference type="InterPro" id="IPR046533">
    <property type="entry name" value="DUF6598"/>
</dbReference>
<feature type="domain" description="DUF6598" evidence="1">
    <location>
        <begin position="350"/>
        <end position="595"/>
    </location>
</feature>
<organism evidence="2 3">
    <name type="scientific">Saponaria officinalis</name>
    <name type="common">Common soapwort</name>
    <name type="synonym">Lychnis saponaria</name>
    <dbReference type="NCBI Taxonomy" id="3572"/>
    <lineage>
        <taxon>Eukaryota</taxon>
        <taxon>Viridiplantae</taxon>
        <taxon>Streptophyta</taxon>
        <taxon>Embryophyta</taxon>
        <taxon>Tracheophyta</taxon>
        <taxon>Spermatophyta</taxon>
        <taxon>Magnoliopsida</taxon>
        <taxon>eudicotyledons</taxon>
        <taxon>Gunneridae</taxon>
        <taxon>Pentapetalae</taxon>
        <taxon>Caryophyllales</taxon>
        <taxon>Caryophyllaceae</taxon>
        <taxon>Caryophylleae</taxon>
        <taxon>Saponaria</taxon>
    </lineage>
</organism>
<dbReference type="PANTHER" id="PTHR33065">
    <property type="entry name" value="OS07G0486400 PROTEIN"/>
    <property type="match status" value="1"/>
</dbReference>
<dbReference type="EMBL" id="JBDFQZ010000004">
    <property type="protein sequence ID" value="KAK9734587.1"/>
    <property type="molecule type" value="Genomic_DNA"/>
</dbReference>
<keyword evidence="3" id="KW-1185">Reference proteome</keyword>
<sequence>MAEVREKCEASSSIPILKPRNIFEIEDIGEFDYVSGCKATPLVQVFSVHISTDLDDEKPYKIYGSIRALEGPYPCFDLYHRDPDDSETIWKDGTLSLIGPVGGAIVPSLKTSLDICLNDRIRGVEVVKGELNLDPMTEDSYDTLLKGVVEGAHGSAYVYYTIFKFAVYGSLKVTVNTYDDVDGAYKAEAADIYGSIVVGYENGRRYCTTDEEVKFLETRVFDKSSHQPLRVLIGKPITFSRNVVAVPAYSTLKIQLNLWDSIGKIAGECLRFPAHFTRSKPFYIQTQHAYVAVDVRWYNAYLHIYKGRKVEDVQKKQPRVLQDQPLPASLVPRAIPSKKNICYRGIEGTEIFTISVEGINGKISALCGTIEIDDGFDLFIYKKHESCYETLLDHGLASIEFNYRAIYSTDLYIILNLRDPVSKLEVSKGEVCWSVFNLRSNMSWENKQLCSIVRGRDGYAAVHYALFDNAFEATVEVKLFRDSRPDIPIISYGTLIASNSGYDYSTSYQKKYYKSRLLDWPRDRSVELESGSKIAMLKSKVLVPSGSSLIIEADFFALGIDDAYEAISGTVEFEIDLCGSSTEVIRGEHQWMEIYVTFKNTPLDGNLCNI</sequence>
<proteinExistence type="predicted"/>
<evidence type="ECO:0000259" key="1">
    <source>
        <dbReference type="Pfam" id="PF20241"/>
    </source>
</evidence>
<dbReference type="AlphaFoldDB" id="A0AAW1LL33"/>
<feature type="domain" description="DUF6598" evidence="1">
    <location>
        <begin position="42"/>
        <end position="293"/>
    </location>
</feature>
<reference evidence="2" key="1">
    <citation type="submission" date="2024-03" db="EMBL/GenBank/DDBJ databases">
        <title>WGS assembly of Saponaria officinalis var. Norfolk2.</title>
        <authorList>
            <person name="Jenkins J."/>
            <person name="Shu S."/>
            <person name="Grimwood J."/>
            <person name="Barry K."/>
            <person name="Goodstein D."/>
            <person name="Schmutz J."/>
            <person name="Leebens-Mack J."/>
            <person name="Osbourn A."/>
        </authorList>
    </citation>
    <scope>NUCLEOTIDE SEQUENCE [LARGE SCALE GENOMIC DNA]</scope>
    <source>
        <strain evidence="2">JIC</strain>
    </source>
</reference>
<dbReference type="PANTHER" id="PTHR33065:SF88">
    <property type="entry name" value="OS11G0104220 PROTEIN"/>
    <property type="match status" value="1"/>
</dbReference>
<name>A0AAW1LL33_SAPOF</name>
<gene>
    <name evidence="2" type="ORF">RND81_04G150000</name>
</gene>
<evidence type="ECO:0000313" key="2">
    <source>
        <dbReference type="EMBL" id="KAK9734587.1"/>
    </source>
</evidence>
<accession>A0AAW1LL33</accession>
<dbReference type="Proteomes" id="UP001443914">
    <property type="component" value="Unassembled WGS sequence"/>
</dbReference>
<dbReference type="Pfam" id="PF20241">
    <property type="entry name" value="DUF6598"/>
    <property type="match status" value="2"/>
</dbReference>
<evidence type="ECO:0000313" key="3">
    <source>
        <dbReference type="Proteomes" id="UP001443914"/>
    </source>
</evidence>
<protein>
    <recommendedName>
        <fullName evidence="1">DUF6598 domain-containing protein</fullName>
    </recommendedName>
</protein>